<gene>
    <name evidence="4" type="ORF">RJ641_019836</name>
</gene>
<comment type="caution">
    <text evidence="4">The sequence shown here is derived from an EMBL/GenBank/DDBJ whole genome shotgun (WGS) entry which is preliminary data.</text>
</comment>
<dbReference type="GO" id="GO:0005886">
    <property type="term" value="C:plasma membrane"/>
    <property type="evidence" value="ECO:0007669"/>
    <property type="project" value="TreeGrafter"/>
</dbReference>
<evidence type="ECO:0000256" key="3">
    <source>
        <dbReference type="SAM" id="Phobius"/>
    </source>
</evidence>
<keyword evidence="2" id="KW-0040">ANK repeat</keyword>
<dbReference type="PANTHER" id="PTHR24186">
    <property type="entry name" value="PROTEIN PHOSPHATASE 1 REGULATORY SUBUNIT"/>
    <property type="match status" value="1"/>
</dbReference>
<reference evidence="4 5" key="1">
    <citation type="submission" date="2023-12" db="EMBL/GenBank/DDBJ databases">
        <title>A high-quality genome assembly for Dillenia turbinata (Dilleniales).</title>
        <authorList>
            <person name="Chanderbali A."/>
        </authorList>
    </citation>
    <scope>NUCLEOTIDE SEQUENCE [LARGE SCALE GENOMIC DNA]</scope>
    <source>
        <strain evidence="4">LSX21</strain>
        <tissue evidence="4">Leaf</tissue>
    </source>
</reference>
<evidence type="ECO:0000313" key="5">
    <source>
        <dbReference type="Proteomes" id="UP001370490"/>
    </source>
</evidence>
<dbReference type="AlphaFoldDB" id="A0AAN8UL09"/>
<sequence length="209" mass="23512">MAKSECHCKCDCKSTTDGNWFKTDSSWVKETQGALMLVATVIATVTFQSIVDQPKYLTKDFLTFNTIAFISALSIILLLVSGLPLKTKEWAWPLTIAMSSTVIFIALTYMEVLKTWPCDNPWDDKCPLKRLKWNGTLDGTLEYPWFEDVAPAYYGSIIALTAVSGFVFFAHTAHFIYFVIMWALYGPNKQGTHEGDQSKQAKPEGEARI</sequence>
<evidence type="ECO:0000256" key="1">
    <source>
        <dbReference type="ARBA" id="ARBA00022737"/>
    </source>
</evidence>
<feature type="transmembrane region" description="Helical" evidence="3">
    <location>
        <begin position="152"/>
        <end position="185"/>
    </location>
</feature>
<feature type="transmembrane region" description="Helical" evidence="3">
    <location>
        <begin position="34"/>
        <end position="51"/>
    </location>
</feature>
<keyword evidence="3" id="KW-0472">Membrane</keyword>
<feature type="transmembrane region" description="Helical" evidence="3">
    <location>
        <begin position="63"/>
        <end position="83"/>
    </location>
</feature>
<name>A0AAN8UL09_9MAGN</name>
<evidence type="ECO:0000313" key="4">
    <source>
        <dbReference type="EMBL" id="KAK6914719.1"/>
    </source>
</evidence>
<organism evidence="4 5">
    <name type="scientific">Dillenia turbinata</name>
    <dbReference type="NCBI Taxonomy" id="194707"/>
    <lineage>
        <taxon>Eukaryota</taxon>
        <taxon>Viridiplantae</taxon>
        <taxon>Streptophyta</taxon>
        <taxon>Embryophyta</taxon>
        <taxon>Tracheophyta</taxon>
        <taxon>Spermatophyta</taxon>
        <taxon>Magnoliopsida</taxon>
        <taxon>eudicotyledons</taxon>
        <taxon>Gunneridae</taxon>
        <taxon>Pentapetalae</taxon>
        <taxon>Dilleniales</taxon>
        <taxon>Dilleniaceae</taxon>
        <taxon>Dillenia</taxon>
    </lineage>
</organism>
<feature type="transmembrane region" description="Helical" evidence="3">
    <location>
        <begin position="90"/>
        <end position="110"/>
    </location>
</feature>
<dbReference type="EMBL" id="JBAMMX010000025">
    <property type="protein sequence ID" value="KAK6914719.1"/>
    <property type="molecule type" value="Genomic_DNA"/>
</dbReference>
<dbReference type="PANTHER" id="PTHR24186:SF37">
    <property type="entry name" value="PGG DOMAIN-CONTAINING PROTEIN"/>
    <property type="match status" value="1"/>
</dbReference>
<protein>
    <submittedName>
        <fullName evidence="4">PGG domain</fullName>
    </submittedName>
</protein>
<proteinExistence type="predicted"/>
<keyword evidence="3" id="KW-0812">Transmembrane</keyword>
<keyword evidence="5" id="KW-1185">Reference proteome</keyword>
<dbReference type="Proteomes" id="UP001370490">
    <property type="component" value="Unassembled WGS sequence"/>
</dbReference>
<evidence type="ECO:0000256" key="2">
    <source>
        <dbReference type="ARBA" id="ARBA00023043"/>
    </source>
</evidence>
<keyword evidence="3" id="KW-1133">Transmembrane helix</keyword>
<keyword evidence="1" id="KW-0677">Repeat</keyword>
<accession>A0AAN8UL09</accession>